<organism evidence="15 16">
    <name type="scientific">Sulfuritortus calidifontis</name>
    <dbReference type="NCBI Taxonomy" id="1914471"/>
    <lineage>
        <taxon>Bacteria</taxon>
        <taxon>Pseudomonadati</taxon>
        <taxon>Pseudomonadota</taxon>
        <taxon>Betaproteobacteria</taxon>
        <taxon>Nitrosomonadales</taxon>
        <taxon>Thiobacillaceae</taxon>
        <taxon>Sulfuritortus</taxon>
    </lineage>
</organism>
<evidence type="ECO:0000256" key="11">
    <source>
        <dbReference type="ARBA" id="ARBA00023136"/>
    </source>
</evidence>
<dbReference type="OrthoDB" id="8723024at2"/>
<accession>A0A4V2UR19</accession>
<dbReference type="GO" id="GO:0022904">
    <property type="term" value="P:respiratory electron transport chain"/>
    <property type="evidence" value="ECO:0007669"/>
    <property type="project" value="InterPro"/>
</dbReference>
<dbReference type="PANTHER" id="PTHR30529">
    <property type="entry name" value="CYTOCHROME B561"/>
    <property type="match status" value="1"/>
</dbReference>
<keyword evidence="4" id="KW-1003">Cell membrane</keyword>
<evidence type="ECO:0000256" key="8">
    <source>
        <dbReference type="ARBA" id="ARBA00022982"/>
    </source>
</evidence>
<feature type="transmembrane region" description="Helical" evidence="13">
    <location>
        <begin position="84"/>
        <end position="106"/>
    </location>
</feature>
<dbReference type="GO" id="GO:0009055">
    <property type="term" value="F:electron transfer activity"/>
    <property type="evidence" value="ECO:0007669"/>
    <property type="project" value="InterPro"/>
</dbReference>
<dbReference type="InterPro" id="IPR011577">
    <property type="entry name" value="Cyt_b561_bac/Ni-Hgenase"/>
</dbReference>
<dbReference type="GO" id="GO:0046872">
    <property type="term" value="F:metal ion binding"/>
    <property type="evidence" value="ECO:0007669"/>
    <property type="project" value="UniProtKB-KW"/>
</dbReference>
<keyword evidence="11 13" id="KW-0472">Membrane</keyword>
<feature type="transmembrane region" description="Helical" evidence="13">
    <location>
        <begin position="43"/>
        <end position="64"/>
    </location>
</feature>
<keyword evidence="3" id="KW-0813">Transport</keyword>
<name>A0A4V2UR19_9PROT</name>
<evidence type="ECO:0000313" key="15">
    <source>
        <dbReference type="EMBL" id="TCS74077.1"/>
    </source>
</evidence>
<keyword evidence="8" id="KW-0249">Electron transport</keyword>
<comment type="subcellular location">
    <subcellularLocation>
        <location evidence="2">Cell membrane</location>
        <topology evidence="2">Multi-pass membrane protein</topology>
    </subcellularLocation>
</comment>
<dbReference type="Gene3D" id="1.20.950.20">
    <property type="entry name" value="Transmembrane di-heme cytochromes, Chain C"/>
    <property type="match status" value="1"/>
</dbReference>
<keyword evidence="6 13" id="KW-0812">Transmembrane</keyword>
<keyword evidence="7" id="KW-0479">Metal-binding</keyword>
<evidence type="ECO:0000256" key="6">
    <source>
        <dbReference type="ARBA" id="ARBA00022692"/>
    </source>
</evidence>
<keyword evidence="16" id="KW-1185">Reference proteome</keyword>
<keyword evidence="10" id="KW-0408">Iron</keyword>
<keyword evidence="5" id="KW-0349">Heme</keyword>
<dbReference type="GO" id="GO:0005886">
    <property type="term" value="C:plasma membrane"/>
    <property type="evidence" value="ECO:0007669"/>
    <property type="project" value="UniProtKB-SubCell"/>
</dbReference>
<evidence type="ECO:0000256" key="2">
    <source>
        <dbReference type="ARBA" id="ARBA00004651"/>
    </source>
</evidence>
<evidence type="ECO:0000256" key="7">
    <source>
        <dbReference type="ARBA" id="ARBA00022723"/>
    </source>
</evidence>
<protein>
    <submittedName>
        <fullName evidence="15">Cytochrome b561</fullName>
    </submittedName>
</protein>
<dbReference type="GO" id="GO:0020037">
    <property type="term" value="F:heme binding"/>
    <property type="evidence" value="ECO:0007669"/>
    <property type="project" value="TreeGrafter"/>
</dbReference>
<dbReference type="SUPFAM" id="SSF81342">
    <property type="entry name" value="Transmembrane di-heme cytochromes"/>
    <property type="match status" value="1"/>
</dbReference>
<keyword evidence="9 13" id="KW-1133">Transmembrane helix</keyword>
<sequence>MKPAAYNRTAIALHWLMAGLILAALPLGLTMTELALSPTKLKLYAWHKWLGVTLFGLALVRVFWRLTHPAPALPATIPAWQQTAAHVLHGLLYVLMLAIPLSGWLMSSAKGFQTVYLGLLPIPDLLVKDAALAETLAALHTTLNYGLIVLLLAHVGAALKHQWLERDAVLGRMLPWLNKAREAP</sequence>
<evidence type="ECO:0000256" key="12">
    <source>
        <dbReference type="ARBA" id="ARBA00037975"/>
    </source>
</evidence>
<dbReference type="Pfam" id="PF01292">
    <property type="entry name" value="Ni_hydr_CYTB"/>
    <property type="match status" value="1"/>
</dbReference>
<dbReference type="InterPro" id="IPR016174">
    <property type="entry name" value="Di-haem_cyt_TM"/>
</dbReference>
<evidence type="ECO:0000256" key="3">
    <source>
        <dbReference type="ARBA" id="ARBA00022448"/>
    </source>
</evidence>
<feature type="domain" description="Cytochrome b561 bacterial/Ni-hydrogenase" evidence="14">
    <location>
        <begin position="6"/>
        <end position="175"/>
    </location>
</feature>
<evidence type="ECO:0000256" key="10">
    <source>
        <dbReference type="ARBA" id="ARBA00023004"/>
    </source>
</evidence>
<feature type="transmembrane region" description="Helical" evidence="13">
    <location>
        <begin position="12"/>
        <end position="31"/>
    </location>
</feature>
<comment type="cofactor">
    <cofactor evidence="1">
        <name>heme b</name>
        <dbReference type="ChEBI" id="CHEBI:60344"/>
    </cofactor>
</comment>
<dbReference type="AlphaFoldDB" id="A0A4V2UR19"/>
<dbReference type="RefSeq" id="WP_126459131.1">
    <property type="nucleotide sequence ID" value="NZ_AP018721.1"/>
</dbReference>
<dbReference type="InterPro" id="IPR052168">
    <property type="entry name" value="Cytochrome_b561_oxidase"/>
</dbReference>
<dbReference type="Proteomes" id="UP000295135">
    <property type="component" value="Unassembled WGS sequence"/>
</dbReference>
<evidence type="ECO:0000313" key="16">
    <source>
        <dbReference type="Proteomes" id="UP000295135"/>
    </source>
</evidence>
<dbReference type="EMBL" id="SLZY01000001">
    <property type="protein sequence ID" value="TCS74077.1"/>
    <property type="molecule type" value="Genomic_DNA"/>
</dbReference>
<evidence type="ECO:0000256" key="1">
    <source>
        <dbReference type="ARBA" id="ARBA00001970"/>
    </source>
</evidence>
<reference evidence="15 16" key="1">
    <citation type="submission" date="2019-03" db="EMBL/GenBank/DDBJ databases">
        <title>Genomic Encyclopedia of Type Strains, Phase IV (KMG-IV): sequencing the most valuable type-strain genomes for metagenomic binning, comparative biology and taxonomic classification.</title>
        <authorList>
            <person name="Goeker M."/>
        </authorList>
    </citation>
    <scope>NUCLEOTIDE SEQUENCE [LARGE SCALE GENOMIC DNA]</scope>
    <source>
        <strain evidence="15 16">DSM 103923</strain>
    </source>
</reference>
<comment type="similarity">
    <text evidence="12">Belongs to the cytochrome b561 family.</text>
</comment>
<gene>
    <name evidence="15" type="ORF">EDC61_101302</name>
</gene>
<evidence type="ECO:0000259" key="14">
    <source>
        <dbReference type="Pfam" id="PF01292"/>
    </source>
</evidence>
<evidence type="ECO:0000256" key="13">
    <source>
        <dbReference type="SAM" id="Phobius"/>
    </source>
</evidence>
<evidence type="ECO:0000256" key="9">
    <source>
        <dbReference type="ARBA" id="ARBA00022989"/>
    </source>
</evidence>
<evidence type="ECO:0000256" key="4">
    <source>
        <dbReference type="ARBA" id="ARBA00022475"/>
    </source>
</evidence>
<comment type="caution">
    <text evidence="15">The sequence shown here is derived from an EMBL/GenBank/DDBJ whole genome shotgun (WGS) entry which is preliminary data.</text>
</comment>
<evidence type="ECO:0000256" key="5">
    <source>
        <dbReference type="ARBA" id="ARBA00022617"/>
    </source>
</evidence>
<proteinExistence type="inferred from homology"/>
<dbReference type="PANTHER" id="PTHR30529:SF1">
    <property type="entry name" value="CYTOCHROME B561 HOMOLOG 2"/>
    <property type="match status" value="1"/>
</dbReference>